<proteinExistence type="predicted"/>
<evidence type="ECO:0000313" key="2">
    <source>
        <dbReference type="Proteomes" id="UP000028631"/>
    </source>
</evidence>
<dbReference type="Pfam" id="PF13618">
    <property type="entry name" value="Gluconate_2-dh3"/>
    <property type="match status" value="1"/>
</dbReference>
<reference evidence="1 2" key="1">
    <citation type="submission" date="2014-07" db="EMBL/GenBank/DDBJ databases">
        <title>Draft Genome Sequences of Environmental Pseudomonas syringae strains.</title>
        <authorList>
            <person name="Baltrus D.A."/>
            <person name="Berge O."/>
            <person name="Morris C."/>
        </authorList>
    </citation>
    <scope>NUCLEOTIDE SEQUENCE [LARGE SCALE GENOMIC DNA]</scope>
    <source>
        <strain evidence="1 2">GAW0119</strain>
    </source>
</reference>
<dbReference type="PATRIC" id="fig|317.175.peg.5136"/>
<dbReference type="EMBL" id="JPQU01000100">
    <property type="protein sequence ID" value="KFE50520.1"/>
    <property type="molecule type" value="Genomic_DNA"/>
</dbReference>
<keyword evidence="2" id="KW-1185">Reference proteome</keyword>
<accession>A0A085V507</accession>
<dbReference type="RefSeq" id="WP_032631632.1">
    <property type="nucleotide sequence ID" value="NZ_JPQU01000100.1"/>
</dbReference>
<dbReference type="InterPro" id="IPR027056">
    <property type="entry name" value="Gluconate_2DH_su3"/>
</dbReference>
<sequence>MSNDNSRRRFLQGGLALIPLVTLASQGLPVLAAEPRTTANPSASGSKPYSPRYFTAAEWAFVNAATEQIIPTDDLGPGAVTCGIPEFIDRQMDTPYGHGGLWYMQGPFITDQPPEMGYQQRLTPRDIYRFGIVACDKWCQQNKGKPFAQLDEQAQIEVLQALEKNAVPMDEMKSSLLFTYLVNNSKEGYFADPIYGGNRNMAGWKMIGFPGARADFMDWIDHPNEKYPLGPVSISGERG</sequence>
<protein>
    <submittedName>
        <fullName evidence="1">Gluconate 2-dehydrogenase</fullName>
    </submittedName>
</protein>
<evidence type="ECO:0000313" key="1">
    <source>
        <dbReference type="EMBL" id="KFE50520.1"/>
    </source>
</evidence>
<dbReference type="PROSITE" id="PS51318">
    <property type="entry name" value="TAT"/>
    <property type="match status" value="1"/>
</dbReference>
<comment type="caution">
    <text evidence="1">The sequence shown here is derived from an EMBL/GenBank/DDBJ whole genome shotgun (WGS) entry which is preliminary data.</text>
</comment>
<dbReference type="InterPro" id="IPR006311">
    <property type="entry name" value="TAT_signal"/>
</dbReference>
<dbReference type="AlphaFoldDB" id="A0A085V507"/>
<dbReference type="Proteomes" id="UP000028631">
    <property type="component" value="Unassembled WGS sequence"/>
</dbReference>
<organism evidence="1 2">
    <name type="scientific">Pseudomonas syringae</name>
    <dbReference type="NCBI Taxonomy" id="317"/>
    <lineage>
        <taxon>Bacteria</taxon>
        <taxon>Pseudomonadati</taxon>
        <taxon>Pseudomonadota</taxon>
        <taxon>Gammaproteobacteria</taxon>
        <taxon>Pseudomonadales</taxon>
        <taxon>Pseudomonadaceae</taxon>
        <taxon>Pseudomonas</taxon>
    </lineage>
</organism>
<name>A0A085V507_PSESX</name>
<gene>
    <name evidence="1" type="ORF">IV01_24655</name>
</gene>
<dbReference type="OrthoDB" id="8400810at2"/>